<protein>
    <recommendedName>
        <fullName evidence="1">LexA repressor DNA-binding domain-containing protein</fullName>
    </recommendedName>
</protein>
<reference evidence="2 3" key="1">
    <citation type="journal article" date="2016" name="Antonie Van Leeuwenhoek">
        <title>Dongia soli sp. nov., isolated from soil from Dokdo, Korea.</title>
        <authorList>
            <person name="Kim D.U."/>
            <person name="Lee H."/>
            <person name="Kim H."/>
            <person name="Kim S.G."/>
            <person name="Ka J.O."/>
        </authorList>
    </citation>
    <scope>NUCLEOTIDE SEQUENCE [LARGE SCALE GENOMIC DNA]</scope>
    <source>
        <strain evidence="2 3">D78</strain>
    </source>
</reference>
<dbReference type="Proteomes" id="UP001279642">
    <property type="component" value="Unassembled WGS sequence"/>
</dbReference>
<dbReference type="InterPro" id="IPR036390">
    <property type="entry name" value="WH_DNA-bd_sf"/>
</dbReference>
<gene>
    <name evidence="2" type="ORF">SMD27_05430</name>
</gene>
<organism evidence="2 3">
    <name type="scientific">Dongia soli</name>
    <dbReference type="NCBI Taxonomy" id="600628"/>
    <lineage>
        <taxon>Bacteria</taxon>
        <taxon>Pseudomonadati</taxon>
        <taxon>Pseudomonadota</taxon>
        <taxon>Alphaproteobacteria</taxon>
        <taxon>Rhodospirillales</taxon>
        <taxon>Dongiaceae</taxon>
        <taxon>Dongia</taxon>
    </lineage>
</organism>
<comment type="caution">
    <text evidence="2">The sequence shown here is derived from an EMBL/GenBank/DDBJ whole genome shotgun (WGS) entry which is preliminary data.</text>
</comment>
<dbReference type="Pfam" id="PF01726">
    <property type="entry name" value="LexA_DNA_bind"/>
    <property type="match status" value="1"/>
</dbReference>
<sequence>MADKSMPVSDAGAVGWRSMNLRYKDRQSANFQILTDDTLQGWLADIESGIRGSIDQLETRFVWVCEILLRERENRLRTRYPRMTPRHGDVLRAIDTYIATHGASPTYRNIAEITGYSMSIVFDAIHAGKKHGYISHDPHKRRSLRLTPRALEISSIELGRDKWQAQ</sequence>
<dbReference type="SUPFAM" id="SSF46785">
    <property type="entry name" value="Winged helix' DNA-binding domain"/>
    <property type="match status" value="1"/>
</dbReference>
<dbReference type="InterPro" id="IPR036388">
    <property type="entry name" value="WH-like_DNA-bd_sf"/>
</dbReference>
<dbReference type="RefSeq" id="WP_320507297.1">
    <property type="nucleotide sequence ID" value="NZ_JAXCLW010000001.1"/>
</dbReference>
<feature type="domain" description="LexA repressor DNA-binding" evidence="1">
    <location>
        <begin position="83"/>
        <end position="142"/>
    </location>
</feature>
<dbReference type="InterPro" id="IPR006199">
    <property type="entry name" value="LexA_DNA-bd_dom"/>
</dbReference>
<dbReference type="EMBL" id="JAXCLW010000001">
    <property type="protein sequence ID" value="MDY0882272.1"/>
    <property type="molecule type" value="Genomic_DNA"/>
</dbReference>
<evidence type="ECO:0000313" key="3">
    <source>
        <dbReference type="Proteomes" id="UP001279642"/>
    </source>
</evidence>
<evidence type="ECO:0000313" key="2">
    <source>
        <dbReference type="EMBL" id="MDY0882272.1"/>
    </source>
</evidence>
<name>A0ABU5E7M7_9PROT</name>
<keyword evidence="3" id="KW-1185">Reference proteome</keyword>
<proteinExistence type="predicted"/>
<evidence type="ECO:0000259" key="1">
    <source>
        <dbReference type="Pfam" id="PF01726"/>
    </source>
</evidence>
<accession>A0ABU5E7M7</accession>
<dbReference type="Gene3D" id="1.10.10.10">
    <property type="entry name" value="Winged helix-like DNA-binding domain superfamily/Winged helix DNA-binding domain"/>
    <property type="match status" value="1"/>
</dbReference>